<keyword evidence="6" id="KW-0805">Transcription regulation</keyword>
<dbReference type="EMBL" id="JAXIOK010000006">
    <property type="protein sequence ID" value="KAK4768422.1"/>
    <property type="molecule type" value="Genomic_DNA"/>
</dbReference>
<dbReference type="InterPro" id="IPR049808">
    <property type="entry name" value="CONSTANS-like_Bbox1"/>
</dbReference>
<dbReference type="PROSITE" id="PS50119">
    <property type="entry name" value="ZF_BBOX"/>
    <property type="match status" value="2"/>
</dbReference>
<dbReference type="GO" id="GO:0006355">
    <property type="term" value="P:regulation of DNA-templated transcription"/>
    <property type="evidence" value="ECO:0007669"/>
    <property type="project" value="TreeGrafter"/>
</dbReference>
<accession>A0AAN7QHV2</accession>
<dbReference type="Gene3D" id="3.30.160.60">
    <property type="entry name" value="Classic Zinc Finger"/>
    <property type="match status" value="1"/>
</dbReference>
<comment type="subcellular location">
    <subcellularLocation>
        <location evidence="1">Nucleus</location>
    </subcellularLocation>
</comment>
<evidence type="ECO:0000256" key="6">
    <source>
        <dbReference type="ARBA" id="ARBA00023015"/>
    </source>
</evidence>
<dbReference type="FunFam" id="3.30.160.60:FF:000856">
    <property type="entry name" value="B-box zinc finger protein 21"/>
    <property type="match status" value="1"/>
</dbReference>
<evidence type="ECO:0000259" key="10">
    <source>
        <dbReference type="PROSITE" id="PS50119"/>
    </source>
</evidence>
<keyword evidence="8" id="KW-0539">Nucleus</keyword>
<evidence type="ECO:0000256" key="7">
    <source>
        <dbReference type="ARBA" id="ARBA00023163"/>
    </source>
</evidence>
<evidence type="ECO:0000256" key="3">
    <source>
        <dbReference type="ARBA" id="ARBA00022737"/>
    </source>
</evidence>
<organism evidence="11 12">
    <name type="scientific">Trapa incisa</name>
    <dbReference type="NCBI Taxonomy" id="236973"/>
    <lineage>
        <taxon>Eukaryota</taxon>
        <taxon>Viridiplantae</taxon>
        <taxon>Streptophyta</taxon>
        <taxon>Embryophyta</taxon>
        <taxon>Tracheophyta</taxon>
        <taxon>Spermatophyta</taxon>
        <taxon>Magnoliopsida</taxon>
        <taxon>eudicotyledons</taxon>
        <taxon>Gunneridae</taxon>
        <taxon>Pentapetalae</taxon>
        <taxon>rosids</taxon>
        <taxon>malvids</taxon>
        <taxon>Myrtales</taxon>
        <taxon>Lythraceae</taxon>
        <taxon>Trapa</taxon>
    </lineage>
</organism>
<dbReference type="PANTHER" id="PTHR31832">
    <property type="entry name" value="B-BOX ZINC FINGER PROTEIN 22"/>
    <property type="match status" value="1"/>
</dbReference>
<proteinExistence type="predicted"/>
<dbReference type="Pfam" id="PF00643">
    <property type="entry name" value="zf-B_box"/>
    <property type="match status" value="1"/>
</dbReference>
<evidence type="ECO:0000256" key="1">
    <source>
        <dbReference type="ARBA" id="ARBA00004123"/>
    </source>
</evidence>
<feature type="domain" description="B box-type" evidence="10">
    <location>
        <begin position="53"/>
        <end position="100"/>
    </location>
</feature>
<protein>
    <recommendedName>
        <fullName evidence="10">B box-type domain-containing protein</fullName>
    </recommendedName>
</protein>
<keyword evidence="12" id="KW-1185">Reference proteome</keyword>
<dbReference type="SMART" id="SM00336">
    <property type="entry name" value="BBOX"/>
    <property type="match status" value="2"/>
</dbReference>
<dbReference type="CDD" id="cd19821">
    <property type="entry name" value="Bbox1_BBX-like"/>
    <property type="match status" value="2"/>
</dbReference>
<evidence type="ECO:0000313" key="11">
    <source>
        <dbReference type="EMBL" id="KAK4768422.1"/>
    </source>
</evidence>
<sequence length="316" mass="34210">MKIRCDVCGKDEAAVFCTADEAALCGGCDHRVHHANKLASKHQRFSLLSPSSKDLPVCDICQERRAFLFCQEDRAILCKECDVPIHTANEHTQKHSRFFLTGVKLSTTPSLYTSTAAQPHSCNGVSMVRDFKLAETSSAKKLPAPGSASSAAIPTSYKEGSNSSSNSLSMAVHHGKGSTSSISEYLIDMLPGWHFEEFIDTCSDSFGFYKSVGNTNDYGSLFSTEDGDDSLGSSFLSSESLGTLVPQGPTLTISAANTNYQISGETYRVKEAAAISRQTVTAKHNSTNNKRSTDDILAVPQIRPPPSGLKRSRLFY</sequence>
<keyword evidence="5" id="KW-0862">Zinc</keyword>
<dbReference type="InterPro" id="IPR000315">
    <property type="entry name" value="Znf_B-box"/>
</dbReference>
<gene>
    <name evidence="11" type="ORF">SAY87_003563</name>
</gene>
<keyword evidence="2" id="KW-0479">Metal-binding</keyword>
<dbReference type="GO" id="GO:0008270">
    <property type="term" value="F:zinc ion binding"/>
    <property type="evidence" value="ECO:0007669"/>
    <property type="project" value="UniProtKB-KW"/>
</dbReference>
<evidence type="ECO:0000256" key="8">
    <source>
        <dbReference type="ARBA" id="ARBA00023242"/>
    </source>
</evidence>
<reference evidence="11 12" key="1">
    <citation type="journal article" date="2023" name="Hortic Res">
        <title>Pangenome of water caltrop reveals structural variations and asymmetric subgenome divergence after allopolyploidization.</title>
        <authorList>
            <person name="Zhang X."/>
            <person name="Chen Y."/>
            <person name="Wang L."/>
            <person name="Yuan Y."/>
            <person name="Fang M."/>
            <person name="Shi L."/>
            <person name="Lu R."/>
            <person name="Comes H.P."/>
            <person name="Ma Y."/>
            <person name="Chen Y."/>
            <person name="Huang G."/>
            <person name="Zhou Y."/>
            <person name="Zheng Z."/>
            <person name="Qiu Y."/>
        </authorList>
    </citation>
    <scope>NUCLEOTIDE SEQUENCE [LARGE SCALE GENOMIC DNA]</scope>
    <source>
        <tissue evidence="11">Roots</tissue>
    </source>
</reference>
<evidence type="ECO:0000313" key="12">
    <source>
        <dbReference type="Proteomes" id="UP001345219"/>
    </source>
</evidence>
<dbReference type="PANTHER" id="PTHR31832:SF52">
    <property type="entry name" value="B-BOX ZINC FINGER PROTEIN 21"/>
    <property type="match status" value="1"/>
</dbReference>
<evidence type="ECO:0000256" key="2">
    <source>
        <dbReference type="ARBA" id="ARBA00022723"/>
    </source>
</evidence>
<keyword evidence="4 9" id="KW-0863">Zinc-finger</keyword>
<dbReference type="InterPro" id="IPR051979">
    <property type="entry name" value="B-box_zinc_finger"/>
</dbReference>
<dbReference type="AlphaFoldDB" id="A0AAN7QHV2"/>
<dbReference type="GO" id="GO:0005634">
    <property type="term" value="C:nucleus"/>
    <property type="evidence" value="ECO:0007669"/>
    <property type="project" value="UniProtKB-SubCell"/>
</dbReference>
<dbReference type="Proteomes" id="UP001345219">
    <property type="component" value="Chromosome 3"/>
</dbReference>
<dbReference type="GO" id="GO:0009640">
    <property type="term" value="P:photomorphogenesis"/>
    <property type="evidence" value="ECO:0007669"/>
    <property type="project" value="TreeGrafter"/>
</dbReference>
<dbReference type="GO" id="GO:0000976">
    <property type="term" value="F:transcription cis-regulatory region binding"/>
    <property type="evidence" value="ECO:0007669"/>
    <property type="project" value="UniProtKB-ARBA"/>
</dbReference>
<evidence type="ECO:0000256" key="4">
    <source>
        <dbReference type="ARBA" id="ARBA00022771"/>
    </source>
</evidence>
<evidence type="ECO:0000256" key="5">
    <source>
        <dbReference type="ARBA" id="ARBA00022833"/>
    </source>
</evidence>
<evidence type="ECO:0000256" key="9">
    <source>
        <dbReference type="PROSITE-ProRule" id="PRU00024"/>
    </source>
</evidence>
<name>A0AAN7QHV2_9MYRT</name>
<comment type="caution">
    <text evidence="11">The sequence shown here is derived from an EMBL/GenBank/DDBJ whole genome shotgun (WGS) entry which is preliminary data.</text>
</comment>
<feature type="domain" description="B box-type" evidence="10">
    <location>
        <begin position="1"/>
        <end position="47"/>
    </location>
</feature>
<keyword evidence="3" id="KW-0677">Repeat</keyword>
<keyword evidence="7" id="KW-0804">Transcription</keyword>